<keyword evidence="1" id="KW-0732">Signal</keyword>
<feature type="signal peptide" evidence="1">
    <location>
        <begin position="1"/>
        <end position="25"/>
    </location>
</feature>
<dbReference type="SUPFAM" id="SSF49503">
    <property type="entry name" value="Cupredoxins"/>
    <property type="match status" value="1"/>
</dbReference>
<evidence type="ECO:0000313" key="2">
    <source>
        <dbReference type="EMBL" id="MEM5537916.1"/>
    </source>
</evidence>
<dbReference type="Proteomes" id="UP001449225">
    <property type="component" value="Unassembled WGS sequence"/>
</dbReference>
<evidence type="ECO:0000313" key="3">
    <source>
        <dbReference type="Proteomes" id="UP001449225"/>
    </source>
</evidence>
<sequence>MNFAKTFVMGTLATVLTLSSLSSKAEGDLTTRPTKLPDLVLGTEDNRYQLSHKEYQLETGKAYKLKIVSSGQTEYAFQAPEFFASIFLRKLEAGDMEIKTMTVTELEFEQEAEAEIYFVPLQPGSFEFYAEGLEDKGMEGVFTIK</sequence>
<gene>
    <name evidence="2" type="ORF">WNY58_16140</name>
</gene>
<accession>A0ABU9TWU4</accession>
<feature type="chain" id="PRO_5047142752" evidence="1">
    <location>
        <begin position="26"/>
        <end position="145"/>
    </location>
</feature>
<protein>
    <submittedName>
        <fullName evidence="2">Copper-binding protein</fullName>
    </submittedName>
</protein>
<dbReference type="RefSeq" id="WP_342855081.1">
    <property type="nucleotide sequence ID" value="NZ_JBBMRA010000023.1"/>
</dbReference>
<evidence type="ECO:0000256" key="1">
    <source>
        <dbReference type="SAM" id="SignalP"/>
    </source>
</evidence>
<proteinExistence type="predicted"/>
<reference evidence="2 3" key="1">
    <citation type="submission" date="2024-03" db="EMBL/GenBank/DDBJ databases">
        <title>Community enrichment and isolation of bacterial strains for fucoidan degradation.</title>
        <authorList>
            <person name="Sichert A."/>
        </authorList>
    </citation>
    <scope>NUCLEOTIDE SEQUENCE [LARGE SCALE GENOMIC DNA]</scope>
    <source>
        <strain evidence="2 3">AS76</strain>
    </source>
</reference>
<dbReference type="InterPro" id="IPR008972">
    <property type="entry name" value="Cupredoxin"/>
</dbReference>
<keyword evidence="3" id="KW-1185">Reference proteome</keyword>
<organism evidence="2 3">
    <name type="scientific">Neptuniibacter pectenicola</name>
    <dbReference type="NCBI Taxonomy" id="1806669"/>
    <lineage>
        <taxon>Bacteria</taxon>
        <taxon>Pseudomonadati</taxon>
        <taxon>Pseudomonadota</taxon>
        <taxon>Gammaproteobacteria</taxon>
        <taxon>Oceanospirillales</taxon>
        <taxon>Oceanospirillaceae</taxon>
        <taxon>Neptuniibacter</taxon>
    </lineage>
</organism>
<dbReference type="Gene3D" id="2.60.40.420">
    <property type="entry name" value="Cupredoxins - blue copper proteins"/>
    <property type="match status" value="1"/>
</dbReference>
<dbReference type="EMBL" id="JBBMRA010000023">
    <property type="protein sequence ID" value="MEM5537916.1"/>
    <property type="molecule type" value="Genomic_DNA"/>
</dbReference>
<comment type="caution">
    <text evidence="2">The sequence shown here is derived from an EMBL/GenBank/DDBJ whole genome shotgun (WGS) entry which is preliminary data.</text>
</comment>
<name>A0ABU9TWU4_9GAMM</name>